<dbReference type="PANTHER" id="PTHR19328:SF75">
    <property type="entry name" value="ALDOSE SUGAR DEHYDROGENASE YLII"/>
    <property type="match status" value="1"/>
</dbReference>
<evidence type="ECO:0000259" key="2">
    <source>
        <dbReference type="Pfam" id="PF07995"/>
    </source>
</evidence>
<dbReference type="Pfam" id="PF07995">
    <property type="entry name" value="GSDH"/>
    <property type="match status" value="1"/>
</dbReference>
<dbReference type="PANTHER" id="PTHR19328">
    <property type="entry name" value="HEDGEHOG-INTERACTING PROTEIN"/>
    <property type="match status" value="1"/>
</dbReference>
<organism evidence="3 4">
    <name type="scientific">Actinosynnema pretiosum</name>
    <dbReference type="NCBI Taxonomy" id="42197"/>
    <lineage>
        <taxon>Bacteria</taxon>
        <taxon>Bacillati</taxon>
        <taxon>Actinomycetota</taxon>
        <taxon>Actinomycetes</taxon>
        <taxon>Pseudonocardiales</taxon>
        <taxon>Pseudonocardiaceae</taxon>
        <taxon>Actinosynnema</taxon>
    </lineage>
</organism>
<evidence type="ECO:0000256" key="1">
    <source>
        <dbReference type="SAM" id="MobiDB-lite"/>
    </source>
</evidence>
<evidence type="ECO:0000313" key="4">
    <source>
        <dbReference type="Proteomes" id="UP000218505"/>
    </source>
</evidence>
<reference evidence="3" key="1">
    <citation type="submission" date="2017-09" db="EMBL/GenBank/DDBJ databases">
        <title>Complete Genome Sequence of ansamitocin-producing Bacterium Actinosynnema pretiosum X47.</title>
        <authorList>
            <person name="Cao G."/>
            <person name="Zong G."/>
            <person name="Zhong C."/>
            <person name="Fu J."/>
        </authorList>
    </citation>
    <scope>NUCLEOTIDE SEQUENCE [LARGE SCALE GENOMIC DNA]</scope>
    <source>
        <strain evidence="3">X47</strain>
    </source>
</reference>
<feature type="region of interest" description="Disordered" evidence="1">
    <location>
        <begin position="20"/>
        <end position="66"/>
    </location>
</feature>
<gene>
    <name evidence="3" type="ORF">CNX65_29660</name>
</gene>
<feature type="compositionally biased region" description="Polar residues" evidence="1">
    <location>
        <begin position="25"/>
        <end position="36"/>
    </location>
</feature>
<accession>A0A290ZHJ0</accession>
<keyword evidence="4" id="KW-1185">Reference proteome</keyword>
<feature type="domain" description="Glucose/Sorbosone dehydrogenase" evidence="2">
    <location>
        <begin position="97"/>
        <end position="285"/>
    </location>
</feature>
<feature type="compositionally biased region" description="Low complexity" evidence="1">
    <location>
        <begin position="47"/>
        <end position="58"/>
    </location>
</feature>
<dbReference type="SUPFAM" id="SSF63829">
    <property type="entry name" value="Calcium-dependent phosphotriesterase"/>
    <property type="match status" value="1"/>
</dbReference>
<dbReference type="EMBL" id="CP023445">
    <property type="protein sequence ID" value="ATE58463.1"/>
    <property type="molecule type" value="Genomic_DNA"/>
</dbReference>
<sequence length="385" mass="38104">MLAGSAVGLLAVGCASFPEQPTPAGWSSQVQLTPQAGPTPELPGELPQSPGQGQQAPSSVPPPQGCQDFNPAVIGTCLDRVSGVAPIAVDQSTGSVTALASERTTGRLLRVAKDAEAVQVARFEVDASADGGLTAVLPSPTYAEDQLVYAYVTTATDNRVLRIAPGDVPKPVLTGIPKGASGNRGALAHDAGGALLVATGDAGNRALAADPSSLAGKVLRIDPSGGPAQGNPTASSRVFASGLSAPTGLCVSPDGARTWLTDVGAGADALHRVEAGKALGAPAWSWPDRPGLAGCAAAADSVWVGLSNKNGLLVLPTNQDGSFSGEPAPMLDGDSGFGRIGAVVGLSDQAALVGTVNKNPGGTPVSSDDRVAVVVKPEGVGGGKD</sequence>
<protein>
    <submittedName>
        <fullName evidence="3">Glucose dehydrogenase</fullName>
    </submittedName>
</protein>
<dbReference type="KEGG" id="apre:CNX65_29660"/>
<dbReference type="InterPro" id="IPR011042">
    <property type="entry name" value="6-blade_b-propeller_TolB-like"/>
</dbReference>
<proteinExistence type="predicted"/>
<dbReference type="AlphaFoldDB" id="A0A290ZHJ0"/>
<name>A0A290ZHJ0_9PSEU</name>
<evidence type="ECO:0000313" key="3">
    <source>
        <dbReference type="EMBL" id="ATE58463.1"/>
    </source>
</evidence>
<dbReference type="Gene3D" id="2.120.10.30">
    <property type="entry name" value="TolB, C-terminal domain"/>
    <property type="match status" value="1"/>
</dbReference>
<dbReference type="Proteomes" id="UP000218505">
    <property type="component" value="Chromosome"/>
</dbReference>
<dbReference type="InterPro" id="IPR012938">
    <property type="entry name" value="Glc/Sorbosone_DH"/>
</dbReference>